<accession>A0A077MDH4</accession>
<evidence type="ECO:0000313" key="2">
    <source>
        <dbReference type="EMBL" id="CCI53940.1"/>
    </source>
</evidence>
<organism evidence="2 3">
    <name type="scientific">Nostocoides jenkinsii Ben 74</name>
    <dbReference type="NCBI Taxonomy" id="1193518"/>
    <lineage>
        <taxon>Bacteria</taxon>
        <taxon>Bacillati</taxon>
        <taxon>Actinomycetota</taxon>
        <taxon>Actinomycetes</taxon>
        <taxon>Micrococcales</taxon>
        <taxon>Intrasporangiaceae</taxon>
        <taxon>Nostocoides</taxon>
    </lineage>
</organism>
<sequence>MPRSDTSRGPRPVLSQHGPVRAHTLGECSPRAPQRSSGERGAGVAGPDPAGRPRVRGPLLRPVLAGGARRLVRPGCRARPGAASPIQGHAVWHVLCAGAAYALYRAYAGGGRDGSRQRQ</sequence>
<keyword evidence="3" id="KW-1185">Reference proteome</keyword>
<comment type="caution">
    <text evidence="2">The sequence shown here is derived from an EMBL/GenBank/DDBJ whole genome shotgun (WGS) entry which is preliminary data.</text>
</comment>
<name>A0A077MDH4_9MICO</name>
<gene>
    <name evidence="2" type="ORF">BN13_510010</name>
</gene>
<evidence type="ECO:0000313" key="3">
    <source>
        <dbReference type="Proteomes" id="UP000035720"/>
    </source>
</evidence>
<evidence type="ECO:0000256" key="1">
    <source>
        <dbReference type="SAM" id="MobiDB-lite"/>
    </source>
</evidence>
<protein>
    <submittedName>
        <fullName evidence="2">Uncharacterized protein</fullName>
    </submittedName>
</protein>
<feature type="region of interest" description="Disordered" evidence="1">
    <location>
        <begin position="1"/>
        <end position="60"/>
    </location>
</feature>
<reference evidence="2 3" key="1">
    <citation type="journal article" date="2013" name="ISME J.">
        <title>A metabolic model for members of the genus Tetrasphaera involved in enhanced biological phosphorus removal.</title>
        <authorList>
            <person name="Kristiansen R."/>
            <person name="Nguyen H.T.T."/>
            <person name="Saunders A.M."/>
            <person name="Nielsen J.L."/>
            <person name="Wimmer R."/>
            <person name="Le V.Q."/>
            <person name="McIlroy S.J."/>
            <person name="Petrovski S."/>
            <person name="Seviour R.J."/>
            <person name="Calteau A."/>
            <person name="Nielsen K.L."/>
            <person name="Nielsen P.H."/>
        </authorList>
    </citation>
    <scope>NUCLEOTIDE SEQUENCE [LARGE SCALE GENOMIC DNA]</scope>
    <source>
        <strain evidence="2 3">Ben 74</strain>
    </source>
</reference>
<proteinExistence type="predicted"/>
<dbReference type="EMBL" id="CAJC01000163">
    <property type="protein sequence ID" value="CCI53940.1"/>
    <property type="molecule type" value="Genomic_DNA"/>
</dbReference>
<dbReference type="AlphaFoldDB" id="A0A077MDH4"/>
<dbReference type="Proteomes" id="UP000035720">
    <property type="component" value="Unassembled WGS sequence"/>
</dbReference>